<reference evidence="2 3" key="1">
    <citation type="submission" date="2016-12" db="EMBL/GenBank/DDBJ databases">
        <title>Diversity of luminous bacteria.</title>
        <authorList>
            <person name="Yoshizawa S."/>
            <person name="Kogure K."/>
        </authorList>
    </citation>
    <scope>NUCLEOTIDE SEQUENCE [LARGE SCALE GENOMIC DNA]</scope>
    <source>
        <strain evidence="2 3">SA4-48</strain>
    </source>
</reference>
<accession>A0A2S7UTP1</accession>
<dbReference type="AlphaFoldDB" id="A0A2S7UTP1"/>
<feature type="transmembrane region" description="Helical" evidence="1">
    <location>
        <begin position="70"/>
        <end position="87"/>
    </location>
</feature>
<dbReference type="RefSeq" id="WP_105051826.1">
    <property type="nucleotide sequence ID" value="NZ_BMYG01000003.1"/>
</dbReference>
<name>A0A2S7UTP1_9GAMM</name>
<feature type="transmembrane region" description="Helical" evidence="1">
    <location>
        <begin position="218"/>
        <end position="239"/>
    </location>
</feature>
<feature type="transmembrane region" description="Helical" evidence="1">
    <location>
        <begin position="140"/>
        <end position="161"/>
    </location>
</feature>
<keyword evidence="1" id="KW-1133">Transmembrane helix</keyword>
<evidence type="ECO:0000313" key="3">
    <source>
        <dbReference type="Proteomes" id="UP000239007"/>
    </source>
</evidence>
<protein>
    <recommendedName>
        <fullName evidence="4">DUF4153 domain-containing protein</fullName>
    </recommendedName>
</protein>
<evidence type="ECO:0008006" key="4">
    <source>
        <dbReference type="Google" id="ProtNLM"/>
    </source>
</evidence>
<keyword evidence="1" id="KW-0472">Membrane</keyword>
<feature type="transmembrane region" description="Helical" evidence="1">
    <location>
        <begin position="279"/>
        <end position="303"/>
    </location>
</feature>
<proteinExistence type="predicted"/>
<evidence type="ECO:0000313" key="2">
    <source>
        <dbReference type="EMBL" id="PQJ53344.1"/>
    </source>
</evidence>
<feature type="transmembrane region" description="Helical" evidence="1">
    <location>
        <begin position="9"/>
        <end position="27"/>
    </location>
</feature>
<keyword evidence="1" id="KW-0812">Transmembrane</keyword>
<feature type="transmembrane region" description="Helical" evidence="1">
    <location>
        <begin position="99"/>
        <end position="119"/>
    </location>
</feature>
<feature type="transmembrane region" description="Helical" evidence="1">
    <location>
        <begin position="181"/>
        <end position="198"/>
    </location>
</feature>
<feature type="transmembrane region" description="Helical" evidence="1">
    <location>
        <begin position="39"/>
        <end position="58"/>
    </location>
</feature>
<keyword evidence="3" id="KW-1185">Reference proteome</keyword>
<dbReference type="OrthoDB" id="7022049at2"/>
<dbReference type="Pfam" id="PF13687">
    <property type="entry name" value="DUF4153"/>
    <property type="match status" value="1"/>
</dbReference>
<organism evidence="2 3">
    <name type="scientific">Psychrosphaera saromensis</name>
    <dbReference type="NCBI Taxonomy" id="716813"/>
    <lineage>
        <taxon>Bacteria</taxon>
        <taxon>Pseudomonadati</taxon>
        <taxon>Pseudomonadota</taxon>
        <taxon>Gammaproteobacteria</taxon>
        <taxon>Alteromonadales</taxon>
        <taxon>Pseudoalteromonadaceae</taxon>
        <taxon>Psychrosphaera</taxon>
    </lineage>
</organism>
<comment type="caution">
    <text evidence="2">The sequence shown here is derived from an EMBL/GenBank/DDBJ whole genome shotgun (WGS) entry which is preliminary data.</text>
</comment>
<evidence type="ECO:0000256" key="1">
    <source>
        <dbReference type="SAM" id="Phobius"/>
    </source>
</evidence>
<sequence length="573" mass="65216">MDNQLPKPLIIIISLIQGILLTLLYQSSESQSWPSSNPIWFISLMTFTISFPLLTLLCITKQKVIACFKYLLPFSLVLSLLGAYIGLQQLPLKLINNDTAVTVFIFTVLIACFKALMYIQLRLTGEKANFHSLFKLSWQNFIIFSECCLFVLVFWGILNLGAELFSILGIHFFSTLLDKNWFVIPVLNLAFGFAIVIFRNITSTAESIATILKTLIKFLLPALSIISLGFLTTLIFTGLDTLWETGKGSSLALWLQALTLFFVNAVYQGNIKERIYHSVLNKIIIISVALLPLYSIISFYGIWSRIDQYGLTVSRCWAVLVCFLLACFSVSYLVGIIKKRGAWLEIVSKVNVVMGLVVMSFMLLVNSPLLSFQSLTANNQIARLQDGTTSYQDFSYYYFANSLGRQGYLALQEIRPELQLNAPEKVELLDGLYVNYKYDDTEVEIVSIDVFKQFLTYWPEQSYFSEDLIQAIYDKEIGLYRAGRKITNYVVAKDLNNDGELNFVFISEEDNYYSAYLLQLNNEQWEYKYMDNTSGSGDASGMQTDLLNNEVEAVTPQWNDLKIGNVLFRKPIH</sequence>
<dbReference type="InterPro" id="IPR025291">
    <property type="entry name" value="DUF4153"/>
</dbReference>
<feature type="transmembrane region" description="Helical" evidence="1">
    <location>
        <begin position="309"/>
        <end position="334"/>
    </location>
</feature>
<dbReference type="EMBL" id="MSCH01000003">
    <property type="protein sequence ID" value="PQJ53344.1"/>
    <property type="molecule type" value="Genomic_DNA"/>
</dbReference>
<gene>
    <name evidence="2" type="ORF">BTO11_06450</name>
</gene>
<feature type="transmembrane region" description="Helical" evidence="1">
    <location>
        <begin position="251"/>
        <end position="267"/>
    </location>
</feature>
<feature type="transmembrane region" description="Helical" evidence="1">
    <location>
        <begin position="346"/>
        <end position="365"/>
    </location>
</feature>
<dbReference type="Proteomes" id="UP000239007">
    <property type="component" value="Unassembled WGS sequence"/>
</dbReference>